<proteinExistence type="predicted"/>
<dbReference type="Proteomes" id="UP000026960">
    <property type="component" value="Chromosome 11"/>
</dbReference>
<feature type="compositionally biased region" description="Low complexity" evidence="1">
    <location>
        <begin position="11"/>
        <end position="37"/>
    </location>
</feature>
<feature type="region of interest" description="Disordered" evidence="1">
    <location>
        <begin position="134"/>
        <end position="174"/>
    </location>
</feature>
<dbReference type="Gramene" id="OBART11G19710.1">
    <property type="protein sequence ID" value="OBART11G19710.1"/>
    <property type="gene ID" value="OBART11G19710"/>
</dbReference>
<name>A0A0D3HNY6_9ORYZ</name>
<feature type="region of interest" description="Disordered" evidence="1">
    <location>
        <begin position="1"/>
        <end position="53"/>
    </location>
</feature>
<evidence type="ECO:0000256" key="1">
    <source>
        <dbReference type="SAM" id="MobiDB-lite"/>
    </source>
</evidence>
<reference evidence="2" key="2">
    <citation type="submission" date="2015-03" db="UniProtKB">
        <authorList>
            <consortium name="EnsemblPlants"/>
        </authorList>
    </citation>
    <scope>IDENTIFICATION</scope>
</reference>
<dbReference type="PaxDb" id="65489-OBART11G19710.1"/>
<accession>A0A0D3HNY6</accession>
<evidence type="ECO:0000313" key="3">
    <source>
        <dbReference type="Proteomes" id="UP000026960"/>
    </source>
</evidence>
<reference evidence="2" key="1">
    <citation type="journal article" date="2009" name="Rice">
        <title>De Novo Next Generation Sequencing of Plant Genomes.</title>
        <authorList>
            <person name="Rounsley S."/>
            <person name="Marri P.R."/>
            <person name="Yu Y."/>
            <person name="He R."/>
            <person name="Sisneros N."/>
            <person name="Goicoechea J.L."/>
            <person name="Lee S.J."/>
            <person name="Angelova A."/>
            <person name="Kudrna D."/>
            <person name="Luo M."/>
            <person name="Affourtit J."/>
            <person name="Desany B."/>
            <person name="Knight J."/>
            <person name="Niazi F."/>
            <person name="Egholm M."/>
            <person name="Wing R.A."/>
        </authorList>
    </citation>
    <scope>NUCLEOTIDE SEQUENCE [LARGE SCALE GENOMIC DNA]</scope>
    <source>
        <strain evidence="2">cv. IRGC 105608</strain>
    </source>
</reference>
<dbReference type="HOGENOM" id="CLU_1542498_0_0_1"/>
<organism evidence="2">
    <name type="scientific">Oryza barthii</name>
    <dbReference type="NCBI Taxonomy" id="65489"/>
    <lineage>
        <taxon>Eukaryota</taxon>
        <taxon>Viridiplantae</taxon>
        <taxon>Streptophyta</taxon>
        <taxon>Embryophyta</taxon>
        <taxon>Tracheophyta</taxon>
        <taxon>Spermatophyta</taxon>
        <taxon>Magnoliopsida</taxon>
        <taxon>Liliopsida</taxon>
        <taxon>Poales</taxon>
        <taxon>Poaceae</taxon>
        <taxon>BOP clade</taxon>
        <taxon>Oryzoideae</taxon>
        <taxon>Oryzeae</taxon>
        <taxon>Oryzinae</taxon>
        <taxon>Oryza</taxon>
    </lineage>
</organism>
<feature type="compositionally biased region" description="Basic and acidic residues" evidence="1">
    <location>
        <begin position="163"/>
        <end position="174"/>
    </location>
</feature>
<feature type="compositionally biased region" description="Acidic residues" evidence="1">
    <location>
        <begin position="153"/>
        <end position="162"/>
    </location>
</feature>
<protein>
    <submittedName>
        <fullName evidence="2">Uncharacterized protein</fullName>
    </submittedName>
</protein>
<dbReference type="AlphaFoldDB" id="A0A0D3HNY6"/>
<keyword evidence="3" id="KW-1185">Reference proteome</keyword>
<dbReference type="EnsemblPlants" id="OBART11G19710.1">
    <property type="protein sequence ID" value="OBART11G19710.1"/>
    <property type="gene ID" value="OBART11G19710"/>
</dbReference>
<evidence type="ECO:0000313" key="2">
    <source>
        <dbReference type="EnsemblPlants" id="OBART11G19710.1"/>
    </source>
</evidence>
<sequence length="174" mass="19175">MSPTTRDDEACPSTTTTTATDDEPAAPATTTPAVTTTNDGCAPPSPKRRKVAAVVDERARLKRRIAWVADKIATHGDEVETPYGFPDTCYGYAGYGFVGWVRADFAGEERAAERAALEAWMQIEWERRLLRWRRGEQQQPGVDGGDSSSFGIWDDDDDDQEDSEKKTESKIIAG</sequence>